<gene>
    <name evidence="8" type="ORF">FC84_GL000162</name>
</gene>
<feature type="lipid moiety-binding region" description="S-diacylglycerol cysteine" evidence="7">
    <location>
        <position position="29"/>
    </location>
</feature>
<evidence type="ECO:0000313" key="9">
    <source>
        <dbReference type="Proteomes" id="UP000051813"/>
    </source>
</evidence>
<evidence type="ECO:0000313" key="8">
    <source>
        <dbReference type="EMBL" id="KRM79005.1"/>
    </source>
</evidence>
<evidence type="ECO:0000256" key="3">
    <source>
        <dbReference type="ARBA" id="ARBA00023136"/>
    </source>
</evidence>
<keyword evidence="5 6" id="KW-0449">Lipoprotein</keyword>
<sequence>MGEIKMKQTIKKILAGTTVLLAGLIVAGCGKQAAAKNTTTVKVGIMSSDEDIWKPIAAKLKKQNINLELKEFSDYNTPNKALTDHQIDLNAFQHYNFLNSWNKAHKTNIVVVGQTYIAPLNLYSTKINSLKAIKKGDEITVPNDATNEGRALNVLEEAKLITLKKNVALPTVKDIVKNPKHLKITELESDQTARSLSDATAAIVTNDVSANAGLKLDDAIYQETVNERSKQWINIIAANKKDQNNKAYKKVVKAYQTAATAKAIVKVYKGTAEPVWTNK</sequence>
<dbReference type="Pfam" id="PF03180">
    <property type="entry name" value="Lipoprotein_9"/>
    <property type="match status" value="1"/>
</dbReference>
<dbReference type="Gene3D" id="3.40.190.10">
    <property type="entry name" value="Periplasmic binding protein-like II"/>
    <property type="match status" value="2"/>
</dbReference>
<evidence type="ECO:0000256" key="2">
    <source>
        <dbReference type="ARBA" id="ARBA00022729"/>
    </source>
</evidence>
<dbReference type="STRING" id="1423738.FC84_GL000162"/>
<comment type="similarity">
    <text evidence="6">Belongs to the nlpA lipoprotein family.</text>
</comment>
<name>A0A0R2BHH4_9LACO</name>
<dbReference type="InterPro" id="IPR004872">
    <property type="entry name" value="Lipoprotein_NlpA"/>
</dbReference>
<dbReference type="AlphaFoldDB" id="A0A0R2BHH4"/>
<reference evidence="8 9" key="1">
    <citation type="journal article" date="2015" name="Genome Announc.">
        <title>Expanding the biotechnology potential of lactobacilli through comparative genomics of 213 strains and associated genera.</title>
        <authorList>
            <person name="Sun Z."/>
            <person name="Harris H.M."/>
            <person name="McCann A."/>
            <person name="Guo C."/>
            <person name="Argimon S."/>
            <person name="Zhang W."/>
            <person name="Yang X."/>
            <person name="Jeffery I.B."/>
            <person name="Cooney J.C."/>
            <person name="Kagawa T.F."/>
            <person name="Liu W."/>
            <person name="Song Y."/>
            <person name="Salvetti E."/>
            <person name="Wrobel A."/>
            <person name="Rasinkangas P."/>
            <person name="Parkhill J."/>
            <person name="Rea M.C."/>
            <person name="O'Sullivan O."/>
            <person name="Ritari J."/>
            <person name="Douillard F.P."/>
            <person name="Paul Ross R."/>
            <person name="Yang R."/>
            <person name="Briner A.E."/>
            <person name="Felis G.E."/>
            <person name="de Vos W.M."/>
            <person name="Barrangou R."/>
            <person name="Klaenhammer T.R."/>
            <person name="Caufield P.W."/>
            <person name="Cui Y."/>
            <person name="Zhang H."/>
            <person name="O'Toole P.W."/>
        </authorList>
    </citation>
    <scope>NUCLEOTIDE SEQUENCE [LARGE SCALE GENOMIC DNA]</scope>
    <source>
        <strain evidence="8 9">DSM 20335</strain>
    </source>
</reference>
<evidence type="ECO:0000256" key="4">
    <source>
        <dbReference type="ARBA" id="ARBA00023139"/>
    </source>
</evidence>
<accession>A0A0R2BHH4</accession>
<dbReference type="PATRIC" id="fig|1423738.3.peg.164"/>
<dbReference type="PANTHER" id="PTHR30429">
    <property type="entry name" value="D-METHIONINE-BINDING LIPOPROTEIN METQ"/>
    <property type="match status" value="1"/>
</dbReference>
<dbReference type="EMBL" id="AYYK01000008">
    <property type="protein sequence ID" value="KRM79005.1"/>
    <property type="molecule type" value="Genomic_DNA"/>
</dbReference>
<dbReference type="PROSITE" id="PS51257">
    <property type="entry name" value="PROKAR_LIPOPROTEIN"/>
    <property type="match status" value="1"/>
</dbReference>
<dbReference type="Proteomes" id="UP000051813">
    <property type="component" value="Unassembled WGS sequence"/>
</dbReference>
<dbReference type="PIRSF" id="PIRSF002854">
    <property type="entry name" value="MetQ"/>
    <property type="match status" value="1"/>
</dbReference>
<keyword evidence="3" id="KW-0472">Membrane</keyword>
<evidence type="ECO:0000256" key="6">
    <source>
        <dbReference type="PIRNR" id="PIRNR002854"/>
    </source>
</evidence>
<dbReference type="PANTHER" id="PTHR30429:SF1">
    <property type="entry name" value="D-METHIONINE-BINDING LIPOPROTEIN METQ-RELATED"/>
    <property type="match status" value="1"/>
</dbReference>
<evidence type="ECO:0000256" key="5">
    <source>
        <dbReference type="ARBA" id="ARBA00023288"/>
    </source>
</evidence>
<evidence type="ECO:0000256" key="7">
    <source>
        <dbReference type="PIRSR" id="PIRSR002854-1"/>
    </source>
</evidence>
<comment type="caution">
    <text evidence="8">The sequence shown here is derived from an EMBL/GenBank/DDBJ whole genome shotgun (WGS) entry which is preliminary data.</text>
</comment>
<comment type="subcellular location">
    <subcellularLocation>
        <location evidence="1">Membrane</location>
        <topology evidence="1">Lipid-anchor</topology>
    </subcellularLocation>
</comment>
<organism evidence="8 9">
    <name type="scientific">Lapidilactobacillus dextrinicus DSM 20335</name>
    <dbReference type="NCBI Taxonomy" id="1423738"/>
    <lineage>
        <taxon>Bacteria</taxon>
        <taxon>Bacillati</taxon>
        <taxon>Bacillota</taxon>
        <taxon>Bacilli</taxon>
        <taxon>Lactobacillales</taxon>
        <taxon>Lactobacillaceae</taxon>
        <taxon>Lapidilactobacillus</taxon>
    </lineage>
</organism>
<protein>
    <recommendedName>
        <fullName evidence="6">Lipoprotein</fullName>
    </recommendedName>
</protein>
<keyword evidence="2" id="KW-0732">Signal</keyword>
<dbReference type="SUPFAM" id="SSF53850">
    <property type="entry name" value="Periplasmic binding protein-like II"/>
    <property type="match status" value="1"/>
</dbReference>
<proteinExistence type="inferred from homology"/>
<evidence type="ECO:0000256" key="1">
    <source>
        <dbReference type="ARBA" id="ARBA00004635"/>
    </source>
</evidence>
<keyword evidence="4" id="KW-0564">Palmitate</keyword>
<keyword evidence="9" id="KW-1185">Reference proteome</keyword>
<dbReference type="GO" id="GO:0016020">
    <property type="term" value="C:membrane"/>
    <property type="evidence" value="ECO:0007669"/>
    <property type="project" value="UniProtKB-SubCell"/>
</dbReference>